<evidence type="ECO:0000259" key="3">
    <source>
        <dbReference type="Pfam" id="PF01323"/>
    </source>
</evidence>
<dbReference type="EMBL" id="LSTO01000010">
    <property type="protein sequence ID" value="OWW18325.1"/>
    <property type="molecule type" value="Genomic_DNA"/>
</dbReference>
<dbReference type="CDD" id="cd03022">
    <property type="entry name" value="DsbA_HCCA_Iso"/>
    <property type="match status" value="1"/>
</dbReference>
<dbReference type="PANTHER" id="PTHR42943:SF2">
    <property type="entry name" value="GLUTATHIONE S-TRANSFERASE KAPPA 1"/>
    <property type="match status" value="1"/>
</dbReference>
<protein>
    <recommendedName>
        <fullName evidence="1">2-hydroxychromene-2-carboxylate isomerase</fullName>
        <ecNumber evidence="1">5.99.1.4</ecNumber>
    </recommendedName>
</protein>
<dbReference type="InterPro" id="IPR044087">
    <property type="entry name" value="NahD-like"/>
</dbReference>
<accession>A0A254T6V7</accession>
<dbReference type="Gene3D" id="3.40.30.10">
    <property type="entry name" value="Glutaredoxin"/>
    <property type="match status" value="1"/>
</dbReference>
<keyword evidence="1" id="KW-0413">Isomerase</keyword>
<dbReference type="InterPro" id="IPR051924">
    <property type="entry name" value="GST_Kappa/NadH"/>
</dbReference>
<feature type="domain" description="DSBA-like thioredoxin" evidence="3">
    <location>
        <begin position="4"/>
        <end position="197"/>
    </location>
</feature>
<dbReference type="GO" id="GO:1901170">
    <property type="term" value="P:naphthalene catabolic process"/>
    <property type="evidence" value="ECO:0007669"/>
    <property type="project" value="InterPro"/>
</dbReference>
<dbReference type="GO" id="GO:0004364">
    <property type="term" value="F:glutathione transferase activity"/>
    <property type="evidence" value="ECO:0007669"/>
    <property type="project" value="TreeGrafter"/>
</dbReference>
<dbReference type="Proteomes" id="UP000197535">
    <property type="component" value="Unassembled WGS sequence"/>
</dbReference>
<dbReference type="AlphaFoldDB" id="A0A254T6V7"/>
<comment type="similarity">
    <text evidence="1">Belongs to the GST superfamily. NadH family.</text>
</comment>
<dbReference type="EC" id="5.99.1.4" evidence="1"/>
<evidence type="ECO:0000256" key="2">
    <source>
        <dbReference type="PIRSR" id="PIRSR006386-1"/>
    </source>
</evidence>
<comment type="catalytic activity">
    <reaction evidence="1">
        <text>2-hydroxychromene-2-carboxylate = (3E)-4-(2-hydroxyphenyl)-2-oxobut-3-enoate</text>
        <dbReference type="Rhea" id="RHEA:27401"/>
        <dbReference type="ChEBI" id="CHEBI:59350"/>
        <dbReference type="ChEBI" id="CHEBI:59353"/>
        <dbReference type="EC" id="5.99.1.4"/>
    </reaction>
</comment>
<dbReference type="GO" id="GO:0018845">
    <property type="term" value="F:2-hydroxychromene-2-carboxylate isomerase activity"/>
    <property type="evidence" value="ECO:0007669"/>
    <property type="project" value="UniProtKB-UniRule"/>
</dbReference>
<dbReference type="RefSeq" id="WP_170942382.1">
    <property type="nucleotide sequence ID" value="NZ_LSTO01000010.1"/>
</dbReference>
<gene>
    <name evidence="4" type="ORF">AYR66_01740</name>
</gene>
<evidence type="ECO:0000313" key="5">
    <source>
        <dbReference type="Proteomes" id="UP000197535"/>
    </source>
</evidence>
<dbReference type="PANTHER" id="PTHR42943">
    <property type="entry name" value="GLUTATHIONE S-TRANSFERASE KAPPA"/>
    <property type="match status" value="1"/>
</dbReference>
<dbReference type="InterPro" id="IPR014440">
    <property type="entry name" value="HCCAis_GSTk"/>
</dbReference>
<evidence type="ECO:0000256" key="1">
    <source>
        <dbReference type="PIRNR" id="PIRNR006386"/>
    </source>
</evidence>
<dbReference type="InterPro" id="IPR036249">
    <property type="entry name" value="Thioredoxin-like_sf"/>
</dbReference>
<organism evidence="4 5">
    <name type="scientific">Noviherbaspirillum denitrificans</name>
    <dbReference type="NCBI Taxonomy" id="1968433"/>
    <lineage>
        <taxon>Bacteria</taxon>
        <taxon>Pseudomonadati</taxon>
        <taxon>Pseudomonadota</taxon>
        <taxon>Betaproteobacteria</taxon>
        <taxon>Burkholderiales</taxon>
        <taxon>Oxalobacteraceae</taxon>
        <taxon>Noviherbaspirillum</taxon>
    </lineage>
</organism>
<dbReference type="Pfam" id="PF01323">
    <property type="entry name" value="DSBA"/>
    <property type="match status" value="1"/>
</dbReference>
<dbReference type="InterPro" id="IPR001853">
    <property type="entry name" value="DSBA-like_thioredoxin_dom"/>
</dbReference>
<proteinExistence type="inferred from homology"/>
<sequence length="202" mass="22348">MSSTIEFYFDYLSPYTYLANTRLPSLGAEIVYRPVFIMDVMKLVNNRPSPECPPKARYSALDAARWAKRYGIPLARNQDLWPALMSGKFDARLLIRGALAAQDLGVFDQYHTAIFNAAWHTPRDLASESGRNAILADAGISPEPVWKRADAPELQVRLAEGTRAAAEKGVFGSPTFIVDGEMFFGNDRLDFVAERLASTAAA</sequence>
<comment type="caution">
    <text evidence="4">The sequence shown here is derived from an EMBL/GenBank/DDBJ whole genome shotgun (WGS) entry which is preliminary data.</text>
</comment>
<dbReference type="GO" id="GO:0004602">
    <property type="term" value="F:glutathione peroxidase activity"/>
    <property type="evidence" value="ECO:0007669"/>
    <property type="project" value="TreeGrafter"/>
</dbReference>
<reference evidence="4 5" key="1">
    <citation type="submission" date="2016-02" db="EMBL/GenBank/DDBJ databases">
        <authorList>
            <person name="Wen L."/>
            <person name="He K."/>
            <person name="Yang H."/>
        </authorList>
    </citation>
    <scope>NUCLEOTIDE SEQUENCE [LARGE SCALE GENOMIC DNA]</scope>
    <source>
        <strain evidence="4 5">TSA40</strain>
    </source>
</reference>
<feature type="active site" description="Nucleophile" evidence="2">
    <location>
        <position position="13"/>
    </location>
</feature>
<dbReference type="GO" id="GO:0006749">
    <property type="term" value="P:glutathione metabolic process"/>
    <property type="evidence" value="ECO:0007669"/>
    <property type="project" value="TreeGrafter"/>
</dbReference>
<keyword evidence="5" id="KW-1185">Reference proteome</keyword>
<evidence type="ECO:0000313" key="4">
    <source>
        <dbReference type="EMBL" id="OWW18325.1"/>
    </source>
</evidence>
<dbReference type="SUPFAM" id="SSF52833">
    <property type="entry name" value="Thioredoxin-like"/>
    <property type="match status" value="1"/>
</dbReference>
<dbReference type="PIRSF" id="PIRSF006386">
    <property type="entry name" value="HCCAis_GSTk"/>
    <property type="match status" value="1"/>
</dbReference>
<name>A0A254T6V7_9BURK</name>